<dbReference type="OrthoDB" id="6133115at2759"/>
<dbReference type="PANTHER" id="PTHR45740">
    <property type="entry name" value="POLY [ADP-RIBOSE] POLYMERASE"/>
    <property type="match status" value="1"/>
</dbReference>
<dbReference type="GO" id="GO:0005634">
    <property type="term" value="C:nucleus"/>
    <property type="evidence" value="ECO:0007669"/>
    <property type="project" value="UniProtKB-SubCell"/>
</dbReference>
<dbReference type="InterPro" id="IPR012317">
    <property type="entry name" value="Poly(ADP-ribose)pol_cat_dom"/>
</dbReference>
<feature type="domain" description="PARP catalytic" evidence="5">
    <location>
        <begin position="135"/>
        <end position="334"/>
    </location>
</feature>
<sequence>MFTCWGREDNDTEPMETSYYSCDWFYQAVCGSWHRTEVSSHFITIPKLFPTCFHKASFPLQDDPVNPISSSEMEMLYCRDPLGSITFNTAGGNFRIDFAGYWKTNIRTGQRQKLKRSFSTDHIERCKCKDQAPSIPAYWENMDPNARFKAFKVSWQTSEYQNVERYVREIGLLQEPLRVLYRVQNVDLWELYSRKKIQLMRIKGQSDIEQRWLFHGTGKNNVENICLYNFDCRISESKRQGHVLGKGTYFALHASYADKYSRILSQGVNDTRIMFLARVIVGKYTTGRPDLCKPDGDQIENIHDSCVDNTLCPRIFVVFNSDQIYPEYVLEYGG</sequence>
<keyword evidence="4" id="KW-0328">Glycosyltransferase</keyword>
<dbReference type="GO" id="GO:0003950">
    <property type="term" value="F:NAD+ poly-ADP-ribosyltransferase activity"/>
    <property type="evidence" value="ECO:0007669"/>
    <property type="project" value="UniProtKB-UniRule"/>
</dbReference>
<dbReference type="SUPFAM" id="SSF56399">
    <property type="entry name" value="ADP-ribosylation"/>
    <property type="match status" value="1"/>
</dbReference>
<keyword evidence="2" id="KW-0539">Nucleus</keyword>
<evidence type="ECO:0000256" key="3">
    <source>
        <dbReference type="ARBA" id="ARBA00024347"/>
    </source>
</evidence>
<evidence type="ECO:0000313" key="6">
    <source>
        <dbReference type="Proteomes" id="UP000221080"/>
    </source>
</evidence>
<evidence type="ECO:0000313" key="7">
    <source>
        <dbReference type="RefSeq" id="XP_053544391.1"/>
    </source>
</evidence>
<evidence type="ECO:0000256" key="1">
    <source>
        <dbReference type="ARBA" id="ARBA00004123"/>
    </source>
</evidence>
<evidence type="ECO:0000256" key="2">
    <source>
        <dbReference type="ARBA" id="ARBA00023242"/>
    </source>
</evidence>
<keyword evidence="4" id="KW-0520">NAD</keyword>
<dbReference type="PROSITE" id="PS51059">
    <property type="entry name" value="PARP_CATALYTIC"/>
    <property type="match status" value="1"/>
</dbReference>
<dbReference type="Proteomes" id="UP000221080">
    <property type="component" value="Chromosome 19"/>
</dbReference>
<dbReference type="Pfam" id="PF00644">
    <property type="entry name" value="PARP"/>
    <property type="match status" value="1"/>
</dbReference>
<comment type="subcellular location">
    <subcellularLocation>
        <location evidence="1">Nucleus</location>
    </subcellularLocation>
</comment>
<reference evidence="6" key="1">
    <citation type="journal article" date="2016" name="Nat. Commun.">
        <title>The channel catfish genome sequence provides insights into the evolution of scale formation in teleosts.</title>
        <authorList>
            <person name="Liu Z."/>
            <person name="Liu S."/>
            <person name="Yao J."/>
            <person name="Bao L."/>
            <person name="Zhang J."/>
            <person name="Li Y."/>
            <person name="Jiang C."/>
            <person name="Sun L."/>
            <person name="Wang R."/>
            <person name="Zhang Y."/>
            <person name="Zhou T."/>
            <person name="Zeng Q."/>
            <person name="Fu Q."/>
            <person name="Gao S."/>
            <person name="Li N."/>
            <person name="Koren S."/>
            <person name="Jiang Y."/>
            <person name="Zimin A."/>
            <person name="Xu P."/>
            <person name="Phillippy A.M."/>
            <person name="Geng X."/>
            <person name="Song L."/>
            <person name="Sun F."/>
            <person name="Li C."/>
            <person name="Wang X."/>
            <person name="Chen A."/>
            <person name="Jin Y."/>
            <person name="Yuan Z."/>
            <person name="Yang Y."/>
            <person name="Tan S."/>
            <person name="Peatman E."/>
            <person name="Lu J."/>
            <person name="Qin Z."/>
            <person name="Dunham R."/>
            <person name="Li Z."/>
            <person name="Sonstegard T."/>
            <person name="Feng J."/>
            <person name="Danzmann R.G."/>
            <person name="Schroeder S."/>
            <person name="Scheffler B."/>
            <person name="Duke M.V."/>
            <person name="Ballard L."/>
            <person name="Kucuktas H."/>
            <person name="Kaltenboeck L."/>
            <person name="Liu H."/>
            <person name="Armbruster J."/>
            <person name="Xie Y."/>
            <person name="Kirby M.L."/>
            <person name="Tian Y."/>
            <person name="Flanagan M.E."/>
            <person name="Mu W."/>
            <person name="Waldbieser G.C."/>
        </authorList>
    </citation>
    <scope>NUCLEOTIDE SEQUENCE [LARGE SCALE GENOMIC DNA]</scope>
    <source>
        <strain evidence="6">SDA103</strain>
    </source>
</reference>
<comment type="similarity">
    <text evidence="3">Belongs to the ARTD/PARP family.</text>
</comment>
<organism evidence="6 7">
    <name type="scientific">Ictalurus punctatus</name>
    <name type="common">Channel catfish</name>
    <name type="synonym">Silurus punctatus</name>
    <dbReference type="NCBI Taxonomy" id="7998"/>
    <lineage>
        <taxon>Eukaryota</taxon>
        <taxon>Metazoa</taxon>
        <taxon>Chordata</taxon>
        <taxon>Craniata</taxon>
        <taxon>Vertebrata</taxon>
        <taxon>Euteleostomi</taxon>
        <taxon>Actinopterygii</taxon>
        <taxon>Neopterygii</taxon>
        <taxon>Teleostei</taxon>
        <taxon>Ostariophysi</taxon>
        <taxon>Siluriformes</taxon>
        <taxon>Ictaluridae</taxon>
        <taxon>Ictalurus</taxon>
    </lineage>
</organism>
<dbReference type="GeneID" id="108279593"/>
<dbReference type="InterPro" id="IPR037197">
    <property type="entry name" value="WWE_dom_sf"/>
</dbReference>
<dbReference type="AlphaFoldDB" id="A0A9F7RUF7"/>
<reference evidence="7" key="2">
    <citation type="submission" date="2025-08" db="UniProtKB">
        <authorList>
            <consortium name="RefSeq"/>
        </authorList>
    </citation>
    <scope>IDENTIFICATION</scope>
    <source>
        <tissue evidence="7">Blood</tissue>
    </source>
</reference>
<dbReference type="InterPro" id="IPR051712">
    <property type="entry name" value="ARTD-AVP"/>
</dbReference>
<evidence type="ECO:0000256" key="4">
    <source>
        <dbReference type="RuleBase" id="RU362114"/>
    </source>
</evidence>
<dbReference type="Gene3D" id="3.90.228.10">
    <property type="match status" value="1"/>
</dbReference>
<dbReference type="EC" id="2.4.2.-" evidence="4"/>
<protein>
    <recommendedName>
        <fullName evidence="4">Poly [ADP-ribose] polymerase</fullName>
        <shortName evidence="4">PARP</shortName>
        <ecNumber evidence="4">2.4.2.-</ecNumber>
    </recommendedName>
</protein>
<gene>
    <name evidence="7" type="primary">LOC108279593</name>
</gene>
<dbReference type="Gene3D" id="3.30.720.50">
    <property type="match status" value="1"/>
</dbReference>
<dbReference type="RefSeq" id="XP_053544391.1">
    <property type="nucleotide sequence ID" value="XM_053688416.1"/>
</dbReference>
<proteinExistence type="inferred from homology"/>
<dbReference type="PANTHER" id="PTHR45740:SF4">
    <property type="entry name" value="PROTEIN MONO-ADP-RIBOSYLTRANSFERASE PARP11"/>
    <property type="match status" value="1"/>
</dbReference>
<dbReference type="CDD" id="cd01439">
    <property type="entry name" value="TCCD_inducible_PARP_like"/>
    <property type="match status" value="1"/>
</dbReference>
<evidence type="ECO:0000259" key="5">
    <source>
        <dbReference type="PROSITE" id="PS51059"/>
    </source>
</evidence>
<dbReference type="GO" id="GO:1990404">
    <property type="term" value="F:NAD+-protein mono-ADP-ribosyltransferase activity"/>
    <property type="evidence" value="ECO:0007669"/>
    <property type="project" value="TreeGrafter"/>
</dbReference>
<keyword evidence="6" id="KW-1185">Reference proteome</keyword>
<name>A0A9F7RUF7_ICTPU</name>
<keyword evidence="4" id="KW-0808">Transferase</keyword>
<accession>A0A9F7RUF7</accession>